<dbReference type="InterPro" id="IPR050092">
    <property type="entry name" value="RNase_H"/>
</dbReference>
<dbReference type="PANTHER" id="PTHR10642:SF26">
    <property type="entry name" value="RIBONUCLEASE H1"/>
    <property type="match status" value="1"/>
</dbReference>
<dbReference type="Gene3D" id="3.30.420.10">
    <property type="entry name" value="Ribonuclease H-like superfamily/Ribonuclease H"/>
    <property type="match status" value="1"/>
</dbReference>
<evidence type="ECO:0000256" key="5">
    <source>
        <dbReference type="ARBA" id="ARBA00022722"/>
    </source>
</evidence>
<comment type="similarity">
    <text evidence="3">Belongs to the RNase H family.</text>
</comment>
<dbReference type="PROSITE" id="PS50879">
    <property type="entry name" value="RNASE_H_1"/>
    <property type="match status" value="1"/>
</dbReference>
<protein>
    <recommendedName>
        <fullName evidence="4">ribonuclease H</fullName>
        <ecNumber evidence="4">3.1.26.4</ecNumber>
    </recommendedName>
</protein>
<dbReference type="Gene3D" id="3.40.970.10">
    <property type="entry name" value="Ribonuclease H1, N-terminal domain"/>
    <property type="match status" value="1"/>
</dbReference>
<dbReference type="Pfam" id="PF01693">
    <property type="entry name" value="Cauli_VI"/>
    <property type="match status" value="1"/>
</dbReference>
<dbReference type="InterPro" id="IPR002156">
    <property type="entry name" value="RNaseH_domain"/>
</dbReference>
<evidence type="ECO:0000256" key="9">
    <source>
        <dbReference type="ARBA" id="ARBA00022842"/>
    </source>
</evidence>
<keyword evidence="5" id="KW-0540">Nuclease</keyword>
<evidence type="ECO:0000259" key="10">
    <source>
        <dbReference type="PROSITE" id="PS50879"/>
    </source>
</evidence>
<sequence length="206" mass="23087">MKFYAVRRGRTIGIFESWDACRAQVHHFPGAEYKAFPKREDAEAFLLSRSSSQPITQKRTTPTTSSPMIEVWVDGSCFPKDDGTLRLGWGVLVKKNGVEIHRDKGNDIPQEAMNHRNVAGEILAILKAITWCQSQGITEMTIYFDYQGLESWATGAWRTKLPFTQAYAQAVNESGITINWVKVKAHSGNPENDLVDQLAKKGARGE</sequence>
<dbReference type="AlphaFoldDB" id="A0AA96GG68"/>
<dbReference type="GO" id="GO:0004523">
    <property type="term" value="F:RNA-DNA hybrid ribonuclease activity"/>
    <property type="evidence" value="ECO:0007669"/>
    <property type="project" value="UniProtKB-UniRule"/>
</dbReference>
<dbReference type="GO" id="GO:0003676">
    <property type="term" value="F:nucleic acid binding"/>
    <property type="evidence" value="ECO:0007669"/>
    <property type="project" value="UniProtKB-UniRule"/>
</dbReference>
<dbReference type="InterPro" id="IPR037056">
    <property type="entry name" value="RNase_H1_N_sf"/>
</dbReference>
<reference evidence="11 12" key="1">
    <citation type="submission" date="2023-01" db="EMBL/GenBank/DDBJ databases">
        <title>Cultivation and genomic characterization of new, ubiquitous marine nitrite-oxidizing bacteria from the Nitrospirales.</title>
        <authorList>
            <person name="Mueller A.J."/>
            <person name="Daebeler A."/>
            <person name="Herbold C.W."/>
            <person name="Kirkegaard R.H."/>
            <person name="Daims H."/>
        </authorList>
    </citation>
    <scope>NUCLEOTIDE SEQUENCE [LARGE SCALE GENOMIC DNA]</scope>
    <source>
        <strain evidence="11 12">VA</strain>
    </source>
</reference>
<dbReference type="InterPro" id="IPR009027">
    <property type="entry name" value="Ribosomal_bL9/RNase_H1_N"/>
</dbReference>
<keyword evidence="7" id="KW-0255">Endonuclease</keyword>
<evidence type="ECO:0000256" key="4">
    <source>
        <dbReference type="ARBA" id="ARBA00012180"/>
    </source>
</evidence>
<evidence type="ECO:0000256" key="1">
    <source>
        <dbReference type="ARBA" id="ARBA00000077"/>
    </source>
</evidence>
<keyword evidence="9" id="KW-0460">Magnesium</keyword>
<gene>
    <name evidence="11" type="ORF">PP769_06875</name>
</gene>
<dbReference type="EMBL" id="CP116967">
    <property type="protein sequence ID" value="WNM59480.1"/>
    <property type="molecule type" value="Genomic_DNA"/>
</dbReference>
<keyword evidence="6" id="KW-0479">Metal-binding</keyword>
<dbReference type="GO" id="GO:0043137">
    <property type="term" value="P:DNA replication, removal of RNA primer"/>
    <property type="evidence" value="ECO:0007669"/>
    <property type="project" value="TreeGrafter"/>
</dbReference>
<evidence type="ECO:0000256" key="7">
    <source>
        <dbReference type="ARBA" id="ARBA00022759"/>
    </source>
</evidence>
<dbReference type="InterPro" id="IPR012337">
    <property type="entry name" value="RNaseH-like_sf"/>
</dbReference>
<organism evidence="11 12">
    <name type="scientific">Candidatus Nitrospira allomarina</name>
    <dbReference type="NCBI Taxonomy" id="3020900"/>
    <lineage>
        <taxon>Bacteria</taxon>
        <taxon>Pseudomonadati</taxon>
        <taxon>Nitrospirota</taxon>
        <taxon>Nitrospiria</taxon>
        <taxon>Nitrospirales</taxon>
        <taxon>Nitrospiraceae</taxon>
        <taxon>Nitrospira</taxon>
    </lineage>
</organism>
<evidence type="ECO:0000256" key="2">
    <source>
        <dbReference type="ARBA" id="ARBA00001946"/>
    </source>
</evidence>
<dbReference type="CDD" id="cd09277">
    <property type="entry name" value="RNase_HI_bacteria_like"/>
    <property type="match status" value="1"/>
</dbReference>
<name>A0AA96GG68_9BACT</name>
<dbReference type="SUPFAM" id="SSF55658">
    <property type="entry name" value="L9 N-domain-like"/>
    <property type="match status" value="1"/>
</dbReference>
<dbReference type="GO" id="GO:0046872">
    <property type="term" value="F:metal ion binding"/>
    <property type="evidence" value="ECO:0007669"/>
    <property type="project" value="UniProtKB-KW"/>
</dbReference>
<evidence type="ECO:0000256" key="6">
    <source>
        <dbReference type="ARBA" id="ARBA00022723"/>
    </source>
</evidence>
<dbReference type="EC" id="3.1.26.4" evidence="4"/>
<dbReference type="Pfam" id="PF00075">
    <property type="entry name" value="RNase_H"/>
    <property type="match status" value="1"/>
</dbReference>
<dbReference type="RefSeq" id="WP_312646238.1">
    <property type="nucleotide sequence ID" value="NZ_CP116967.1"/>
</dbReference>
<evidence type="ECO:0000313" key="12">
    <source>
        <dbReference type="Proteomes" id="UP001302719"/>
    </source>
</evidence>
<comment type="cofactor">
    <cofactor evidence="2">
        <name>Mg(2+)</name>
        <dbReference type="ChEBI" id="CHEBI:18420"/>
    </cofactor>
</comment>
<dbReference type="SUPFAM" id="SSF53098">
    <property type="entry name" value="Ribonuclease H-like"/>
    <property type="match status" value="1"/>
</dbReference>
<evidence type="ECO:0000256" key="8">
    <source>
        <dbReference type="ARBA" id="ARBA00022801"/>
    </source>
</evidence>
<dbReference type="Proteomes" id="UP001302719">
    <property type="component" value="Chromosome"/>
</dbReference>
<proteinExistence type="inferred from homology"/>
<keyword evidence="8" id="KW-0378">Hydrolase</keyword>
<dbReference type="InterPro" id="IPR011320">
    <property type="entry name" value="RNase_H1_N"/>
</dbReference>
<evidence type="ECO:0000313" key="11">
    <source>
        <dbReference type="EMBL" id="WNM59480.1"/>
    </source>
</evidence>
<feature type="domain" description="RNase H type-1" evidence="10">
    <location>
        <begin position="65"/>
        <end position="204"/>
    </location>
</feature>
<dbReference type="PANTHER" id="PTHR10642">
    <property type="entry name" value="RIBONUCLEASE H1"/>
    <property type="match status" value="1"/>
</dbReference>
<dbReference type="InterPro" id="IPR036397">
    <property type="entry name" value="RNaseH_sf"/>
</dbReference>
<evidence type="ECO:0000256" key="3">
    <source>
        <dbReference type="ARBA" id="ARBA00005300"/>
    </source>
</evidence>
<accession>A0AA96GG68</accession>
<dbReference type="KEGG" id="nall:PP769_06875"/>
<keyword evidence="12" id="KW-1185">Reference proteome</keyword>
<comment type="catalytic activity">
    <reaction evidence="1">
        <text>Endonucleolytic cleavage to 5'-phosphomonoester.</text>
        <dbReference type="EC" id="3.1.26.4"/>
    </reaction>
</comment>
<dbReference type="FunFam" id="3.40.970.10:FF:000001">
    <property type="entry name" value="Ribonuclease H1"/>
    <property type="match status" value="1"/>
</dbReference>
<dbReference type="GO" id="GO:0005737">
    <property type="term" value="C:cytoplasm"/>
    <property type="evidence" value="ECO:0007669"/>
    <property type="project" value="UniProtKB-SubCell"/>
</dbReference>